<evidence type="ECO:0000256" key="3">
    <source>
        <dbReference type="ARBA" id="ARBA00012891"/>
    </source>
</evidence>
<dbReference type="Pfam" id="PF02919">
    <property type="entry name" value="Topoisom_I_N"/>
    <property type="match status" value="1"/>
</dbReference>
<proteinExistence type="inferred from homology"/>
<feature type="compositionally biased region" description="Basic and acidic residues" evidence="9">
    <location>
        <begin position="358"/>
        <end position="369"/>
    </location>
</feature>
<dbReference type="SMART" id="SM00435">
    <property type="entry name" value="TOPEUc"/>
    <property type="match status" value="1"/>
</dbReference>
<dbReference type="GO" id="GO:0006260">
    <property type="term" value="P:DNA replication"/>
    <property type="evidence" value="ECO:0007669"/>
    <property type="project" value="TreeGrafter"/>
</dbReference>
<dbReference type="InterPro" id="IPR011010">
    <property type="entry name" value="DNA_brk_join_enz"/>
</dbReference>
<dbReference type="Gene3D" id="1.10.132.10">
    <property type="match status" value="1"/>
</dbReference>
<reference evidence="11" key="1">
    <citation type="submission" date="2020-10" db="EMBL/GenBank/DDBJ databases">
        <title>Feather gene expression reveals the developmental basis of iridescence in African starlings.</title>
        <authorList>
            <person name="Rubenstein D.R."/>
        </authorList>
    </citation>
    <scope>NUCLEOTIDE SEQUENCE</scope>
    <source>
        <strain evidence="11">SS15</strain>
        <tissue evidence="11">Liver</tissue>
    </source>
</reference>
<dbReference type="Gene3D" id="2.170.11.10">
    <property type="entry name" value="DNA Topoisomerase I, domain 2"/>
    <property type="match status" value="2"/>
</dbReference>
<dbReference type="InterPro" id="IPR051062">
    <property type="entry name" value="Topoisomerase_IB"/>
</dbReference>
<dbReference type="InterPro" id="IPR013030">
    <property type="entry name" value="DNA_topo_DNA_db_N_dom2"/>
</dbReference>
<dbReference type="AlphaFoldDB" id="A0A835TUD7"/>
<keyword evidence="6 11" id="KW-0413">Isomerase</keyword>
<dbReference type="Proteomes" id="UP000618051">
    <property type="component" value="Unassembled WGS sequence"/>
</dbReference>
<evidence type="ECO:0000313" key="11">
    <source>
        <dbReference type="EMBL" id="KAG0118605.1"/>
    </source>
</evidence>
<gene>
    <name evidence="12" type="ORF">IHE44_0001313</name>
    <name evidence="11" type="ORF">IHE44_000800</name>
</gene>
<dbReference type="EMBL" id="JADDUC020000001">
    <property type="protein sequence ID" value="KAI1243671.1"/>
    <property type="molecule type" value="Genomic_DNA"/>
</dbReference>
<evidence type="ECO:0000256" key="1">
    <source>
        <dbReference type="ARBA" id="ARBA00000213"/>
    </source>
</evidence>
<evidence type="ECO:0000256" key="4">
    <source>
        <dbReference type="ARBA" id="ARBA00023029"/>
    </source>
</evidence>
<keyword evidence="13" id="KW-1185">Reference proteome</keyword>
<evidence type="ECO:0000313" key="12">
    <source>
        <dbReference type="EMBL" id="KAI1243671.1"/>
    </source>
</evidence>
<reference evidence="12 13" key="2">
    <citation type="journal article" date="2021" name="J. Hered.">
        <title>Feather Gene Expression Elucidates the Developmental Basis of Plumage Iridescence in African Starlings.</title>
        <authorList>
            <person name="Rubenstein D.R."/>
            <person name="Corvelo A."/>
            <person name="MacManes M.D."/>
            <person name="Maia R."/>
            <person name="Narzisi G."/>
            <person name="Rousaki A."/>
            <person name="Vandenabeele P."/>
            <person name="Shawkey M.D."/>
            <person name="Solomon J."/>
        </authorList>
    </citation>
    <scope>NUCLEOTIDE SEQUENCE [LARGE SCALE GENOMIC DNA]</scope>
    <source>
        <strain evidence="12">SS15</strain>
    </source>
</reference>
<dbReference type="SUPFAM" id="SSF56349">
    <property type="entry name" value="DNA breaking-rejoining enzymes"/>
    <property type="match status" value="1"/>
</dbReference>
<dbReference type="PROSITE" id="PS52038">
    <property type="entry name" value="TOPO_IB_2"/>
    <property type="match status" value="1"/>
</dbReference>
<comment type="caution">
    <text evidence="7">Lacks conserved residue(s) required for the propagation of feature annotation.</text>
</comment>
<dbReference type="FunFam" id="2.170.11.10:FF:000002">
    <property type="entry name" value="DNA topoisomerase I"/>
    <property type="match status" value="1"/>
</dbReference>
<evidence type="ECO:0000259" key="10">
    <source>
        <dbReference type="SMART" id="SM00435"/>
    </source>
</evidence>
<dbReference type="SUPFAM" id="SSF46596">
    <property type="entry name" value="Eukaryotic DNA topoisomerase I, dispensable insert domain"/>
    <property type="match status" value="1"/>
</dbReference>
<keyword evidence="8" id="KW-0175">Coiled coil</keyword>
<name>A0A835TUD7_9PASS</name>
<feature type="compositionally biased region" description="Basic and acidic residues" evidence="9">
    <location>
        <begin position="196"/>
        <end position="205"/>
    </location>
</feature>
<comment type="caution">
    <text evidence="11">The sequence shown here is derived from an EMBL/GenBank/DDBJ whole genome shotgun (WGS) entry which is preliminary data.</text>
</comment>
<dbReference type="GO" id="GO:0042645">
    <property type="term" value="C:mitochondrial nucleoid"/>
    <property type="evidence" value="ECO:0007669"/>
    <property type="project" value="TreeGrafter"/>
</dbReference>
<evidence type="ECO:0000313" key="13">
    <source>
        <dbReference type="Proteomes" id="UP000618051"/>
    </source>
</evidence>
<feature type="compositionally biased region" description="Basic and acidic residues" evidence="9">
    <location>
        <begin position="93"/>
        <end position="112"/>
    </location>
</feature>
<feature type="domain" description="DNA topoisomerase I eukaryotic-type" evidence="10">
    <location>
        <begin position="510"/>
        <end position="834"/>
    </location>
</feature>
<organism evidence="11">
    <name type="scientific">Lamprotornis superbus</name>
    <dbReference type="NCBI Taxonomy" id="245042"/>
    <lineage>
        <taxon>Eukaryota</taxon>
        <taxon>Metazoa</taxon>
        <taxon>Chordata</taxon>
        <taxon>Craniata</taxon>
        <taxon>Vertebrata</taxon>
        <taxon>Euteleostomi</taxon>
        <taxon>Archelosauria</taxon>
        <taxon>Archosauria</taxon>
        <taxon>Dinosauria</taxon>
        <taxon>Saurischia</taxon>
        <taxon>Theropoda</taxon>
        <taxon>Coelurosauria</taxon>
        <taxon>Aves</taxon>
        <taxon>Neognathae</taxon>
        <taxon>Neoaves</taxon>
        <taxon>Telluraves</taxon>
        <taxon>Australaves</taxon>
        <taxon>Passeriformes</taxon>
        <taxon>Sturnidae</taxon>
        <taxon>Lamprotornis</taxon>
    </lineage>
</organism>
<feature type="compositionally biased region" description="Basic and acidic residues" evidence="9">
    <location>
        <begin position="132"/>
        <end position="171"/>
    </location>
</feature>
<feature type="region of interest" description="Disordered" evidence="9">
    <location>
        <begin position="77"/>
        <end position="393"/>
    </location>
</feature>
<feature type="coiled-coil region" evidence="8">
    <location>
        <begin position="764"/>
        <end position="824"/>
    </location>
</feature>
<dbReference type="Gene3D" id="3.90.15.10">
    <property type="entry name" value="Topoisomerase I, Chain A, domain 3"/>
    <property type="match status" value="1"/>
</dbReference>
<reference evidence="12" key="3">
    <citation type="submission" date="2022-01" db="EMBL/GenBank/DDBJ databases">
        <authorList>
            <person name="Rubenstein D.R."/>
        </authorList>
    </citation>
    <scope>NUCLEOTIDE SEQUENCE</scope>
    <source>
        <strain evidence="12">SS15</strain>
        <tissue evidence="12">Liver</tissue>
    </source>
</reference>
<dbReference type="Pfam" id="PF01028">
    <property type="entry name" value="Topoisom_I"/>
    <property type="match status" value="1"/>
</dbReference>
<evidence type="ECO:0000256" key="7">
    <source>
        <dbReference type="PROSITE-ProRule" id="PRU01382"/>
    </source>
</evidence>
<feature type="compositionally biased region" description="Acidic residues" evidence="9">
    <location>
        <begin position="254"/>
        <end position="276"/>
    </location>
</feature>
<dbReference type="OrthoDB" id="47179at2759"/>
<evidence type="ECO:0000256" key="9">
    <source>
        <dbReference type="SAM" id="MobiDB-lite"/>
    </source>
</evidence>
<dbReference type="InterPro" id="IPR001631">
    <property type="entry name" value="TopoI"/>
</dbReference>
<dbReference type="PANTHER" id="PTHR10290">
    <property type="entry name" value="DNA TOPOISOMERASE I"/>
    <property type="match status" value="1"/>
</dbReference>
<comment type="similarity">
    <text evidence="2">Belongs to the type IB topoisomerase family.</text>
</comment>
<protein>
    <recommendedName>
        <fullName evidence="3">DNA topoisomerase</fullName>
        <ecNumber evidence="3">5.6.2.1</ecNumber>
    </recommendedName>
</protein>
<dbReference type="InterPro" id="IPR014727">
    <property type="entry name" value="TopoI_cat_a/b-sub_euk"/>
</dbReference>
<keyword evidence="4" id="KW-0799">Topoisomerase</keyword>
<dbReference type="InterPro" id="IPR008336">
    <property type="entry name" value="TopoI_DNA-bd_euk"/>
</dbReference>
<feature type="compositionally biased region" description="Acidic residues" evidence="9">
    <location>
        <begin position="291"/>
        <end position="301"/>
    </location>
</feature>
<feature type="non-terminal residue" evidence="11">
    <location>
        <position position="851"/>
    </location>
</feature>
<dbReference type="SUPFAM" id="SSF56741">
    <property type="entry name" value="Eukaryotic DNA topoisomerase I, N-terminal DNA-binding fragment"/>
    <property type="match status" value="1"/>
</dbReference>
<evidence type="ECO:0000256" key="5">
    <source>
        <dbReference type="ARBA" id="ARBA00023125"/>
    </source>
</evidence>
<feature type="compositionally biased region" description="Acidic residues" evidence="9">
    <location>
        <begin position="185"/>
        <end position="195"/>
    </location>
</feature>
<dbReference type="PANTHER" id="PTHR10290:SF1">
    <property type="entry name" value="DNA TOPOISOMERASE I, MITOCHONDRIAL"/>
    <property type="match status" value="1"/>
</dbReference>
<dbReference type="FunFam" id="3.90.15.10:FF:000001">
    <property type="entry name" value="DNA topoisomerase I"/>
    <property type="match status" value="1"/>
</dbReference>
<evidence type="ECO:0000256" key="6">
    <source>
        <dbReference type="ARBA" id="ARBA00023235"/>
    </source>
</evidence>
<dbReference type="InterPro" id="IPR036202">
    <property type="entry name" value="TopoI_DNA-bd_euk_N_sf"/>
</dbReference>
<dbReference type="GO" id="GO:0003677">
    <property type="term" value="F:DNA binding"/>
    <property type="evidence" value="ECO:0007669"/>
    <property type="project" value="UniProtKB-UniRule"/>
</dbReference>
<dbReference type="GO" id="GO:0006265">
    <property type="term" value="P:DNA topological change"/>
    <property type="evidence" value="ECO:0007669"/>
    <property type="project" value="InterPro"/>
</dbReference>
<keyword evidence="5 7" id="KW-0238">DNA-binding</keyword>
<evidence type="ECO:0000256" key="2">
    <source>
        <dbReference type="ARBA" id="ARBA00006645"/>
    </source>
</evidence>
<dbReference type="GO" id="GO:0003917">
    <property type="term" value="F:DNA topoisomerase type I (single strand cut, ATP-independent) activity"/>
    <property type="evidence" value="ECO:0007669"/>
    <property type="project" value="UniProtKB-EC"/>
</dbReference>
<evidence type="ECO:0000256" key="8">
    <source>
        <dbReference type="SAM" id="Coils"/>
    </source>
</evidence>
<dbReference type="InterPro" id="IPR013499">
    <property type="entry name" value="TopoI_euk"/>
</dbReference>
<sequence>KRKNELEKEQDKPKLLPVKKKKKELECTAEVPTPALCIGVTLPSMVKGKKKKPSKVKEKPLQENIISRISGFLVASVPSEGDAGGVASPSGDPLERDVGLTAVRKNEEKELDAPIPQQEEDSQAPKRKRGKKQEENKQERGLKGKREKKQEENKQEKGLKGKRWEKQEEKGLKRKRGRRDKFEDLMDGIEEEEGDEGRNWEEGQGRAKKWRSNSSQGWDDGKKREKGKAKKHKKGKVKGVEKVGKRKIKKEKLLEEEQEMEEDEEGEKGVGGEEEERVGKGNGDGKGIKEEEVDEKGEEGLGETGSAGMGQEVKEEDEGKGDVPGKEKKQKNKKKNPEKEKKETEEKSEEEETPGETGKIKSKEGEEKKKEKKNKKTKKQKEEEKEAENKWKWWEEEKKEDGVKWMQLEHRGPYFVPLYEPLPEDVQFYYDGTAEMTSEEQEIIQDLDKCDFREIHKYFVDKNEARKALSKEEKQKLKEEADKIQEEYGYCILDGHREKIGNFKTEPPGLFRGRGEHPKMGMLKKRIMPEDVTINCSRDSKIPEPPEGHKWKEVRFDNTVTWLASWTENIQNTLKYIMLNPSSKLKGEKDWEKYEVARRLKGVVHTIRAQYRKDWKSKEMKKRQRAVALYFIDKLALRAGNEKEEGETADTVGCCSLRVEHIQLHPQLDGQEHVVEFDFLGKDSIRYYNKVSVEKPVFKNLQLFMKDKDPTDDLFDQLTEQLKALTNSEDNVAGKLLSYNRANRAVAILCNHQRSVPKTFARSMQILQEKIDAKKKQVEEAQEEVKKAEDEFEDTKDAKAKANVEKKKKLLKRLEEQLAKLNRTSHLKPYLFPGFLHLALAQFLYPEQELN</sequence>
<dbReference type="InterPro" id="IPR014711">
    <property type="entry name" value="TopoI_cat_a-hlx-sub_euk"/>
</dbReference>
<feature type="compositionally biased region" description="Basic and acidic residues" evidence="9">
    <location>
        <begin position="335"/>
        <end position="345"/>
    </location>
</feature>
<dbReference type="EMBL" id="JADDUC010000107">
    <property type="protein sequence ID" value="KAG0118605.1"/>
    <property type="molecule type" value="Genomic_DNA"/>
</dbReference>
<dbReference type="PRINTS" id="PR00416">
    <property type="entry name" value="EUTPISMRASEI"/>
</dbReference>
<feature type="compositionally biased region" description="Basic residues" evidence="9">
    <location>
        <begin position="370"/>
        <end position="379"/>
    </location>
</feature>
<accession>A0A835TUD7</accession>
<dbReference type="InterPro" id="IPR013500">
    <property type="entry name" value="TopoI_cat_euk"/>
</dbReference>
<feature type="coiled-coil region" evidence="8">
    <location>
        <begin position="460"/>
        <end position="487"/>
    </location>
</feature>
<dbReference type="GO" id="GO:0005694">
    <property type="term" value="C:chromosome"/>
    <property type="evidence" value="ECO:0007669"/>
    <property type="project" value="InterPro"/>
</dbReference>
<feature type="compositionally biased region" description="Basic and acidic residues" evidence="9">
    <location>
        <begin position="380"/>
        <end position="393"/>
    </location>
</feature>
<feature type="compositionally biased region" description="Basic residues" evidence="9">
    <location>
        <begin position="224"/>
        <end position="237"/>
    </location>
</feature>
<comment type="catalytic activity">
    <reaction evidence="1">
        <text>ATP-independent breakage of single-stranded DNA, followed by passage and rejoining.</text>
        <dbReference type="EC" id="5.6.2.1"/>
    </reaction>
</comment>
<dbReference type="EC" id="5.6.2.1" evidence="3"/>